<feature type="compositionally biased region" description="Low complexity" evidence="1">
    <location>
        <begin position="396"/>
        <end position="410"/>
    </location>
</feature>
<reference evidence="2 3" key="1">
    <citation type="journal article" date="2015" name="Genome Biol. Evol.">
        <title>Comparative Genomics of a Bacterivorous Green Alga Reveals Evolutionary Causalities and Consequences of Phago-Mixotrophic Mode of Nutrition.</title>
        <authorList>
            <person name="Burns J.A."/>
            <person name="Paasch A."/>
            <person name="Narechania A."/>
            <person name="Kim E."/>
        </authorList>
    </citation>
    <scope>NUCLEOTIDE SEQUENCE [LARGE SCALE GENOMIC DNA]</scope>
    <source>
        <strain evidence="2 3">PLY_AMNH</strain>
    </source>
</reference>
<accession>A0AAE0L4L4</accession>
<feature type="region of interest" description="Disordered" evidence="1">
    <location>
        <begin position="1"/>
        <end position="63"/>
    </location>
</feature>
<dbReference type="AlphaFoldDB" id="A0AAE0L4L4"/>
<sequence>MTTTPSATPTIAAPTTAAPTTTAPITASPNTASPTTTAPTTAAPKTAAPSTATPNTVAPTTAAPTTMRRLMSTAPYHWCPLPLPPWLTTGPSYHHCCSHHRNPYHYISYHWNPYHRSSHDCCSHQYISYHCSPCYRISLCNPYHCSSYHPPTTAAPTTATPITSTPTTSAPTLDLPNYLAAAPRVNKTVVIPPDLRDVQSHDVQEFFEQASHRHTSFWLHPDLPIPGEFLRTVETDLPQKQRGQIMAWVSEHISELPPPAITEEVRAFTEVLIESELFTVDAAGELALGAWPAVTGAWAIRKAAEKVKFDEVSEWANSMLALSLPVLTGASPGATGGARASGSGGVAPSGALTTPTAAAGGGSGAGASSGGGPAGGVPSAGAAGAHGVSGSGGVAPSGALTTPAAAAGGG</sequence>
<dbReference type="EMBL" id="LGRX02009646">
    <property type="protein sequence ID" value="KAK3271520.1"/>
    <property type="molecule type" value="Genomic_DNA"/>
</dbReference>
<name>A0AAE0L4L4_9CHLO</name>
<evidence type="ECO:0000313" key="2">
    <source>
        <dbReference type="EMBL" id="KAK3271520.1"/>
    </source>
</evidence>
<gene>
    <name evidence="2" type="ORF">CYMTET_20134</name>
</gene>
<organism evidence="2 3">
    <name type="scientific">Cymbomonas tetramitiformis</name>
    <dbReference type="NCBI Taxonomy" id="36881"/>
    <lineage>
        <taxon>Eukaryota</taxon>
        <taxon>Viridiplantae</taxon>
        <taxon>Chlorophyta</taxon>
        <taxon>Pyramimonadophyceae</taxon>
        <taxon>Pyramimonadales</taxon>
        <taxon>Pyramimonadaceae</taxon>
        <taxon>Cymbomonas</taxon>
    </lineage>
</organism>
<proteinExistence type="predicted"/>
<dbReference type="Proteomes" id="UP001190700">
    <property type="component" value="Unassembled WGS sequence"/>
</dbReference>
<evidence type="ECO:0000256" key="1">
    <source>
        <dbReference type="SAM" id="MobiDB-lite"/>
    </source>
</evidence>
<feature type="compositionally biased region" description="Gly residues" evidence="1">
    <location>
        <begin position="359"/>
        <end position="375"/>
    </location>
</feature>
<feature type="compositionally biased region" description="Low complexity" evidence="1">
    <location>
        <begin position="348"/>
        <end position="358"/>
    </location>
</feature>
<evidence type="ECO:0000313" key="3">
    <source>
        <dbReference type="Proteomes" id="UP001190700"/>
    </source>
</evidence>
<protein>
    <submittedName>
        <fullName evidence="2">Uncharacterized protein</fullName>
    </submittedName>
</protein>
<comment type="caution">
    <text evidence="2">The sequence shown here is derived from an EMBL/GenBank/DDBJ whole genome shotgun (WGS) entry which is preliminary data.</text>
</comment>
<feature type="region of interest" description="Disordered" evidence="1">
    <location>
        <begin position="333"/>
        <end position="410"/>
    </location>
</feature>
<feature type="compositionally biased region" description="Low complexity" evidence="1">
    <location>
        <begin position="376"/>
        <end position="386"/>
    </location>
</feature>
<keyword evidence="3" id="KW-1185">Reference proteome</keyword>